<protein>
    <submittedName>
        <fullName evidence="1">Uncharacterized protein</fullName>
    </submittedName>
</protein>
<evidence type="ECO:0000313" key="2">
    <source>
        <dbReference type="Proteomes" id="UP000337909"/>
    </source>
</evidence>
<dbReference type="EMBL" id="CABVHQ010000030">
    <property type="protein sequence ID" value="VVO08007.1"/>
    <property type="molecule type" value="Genomic_DNA"/>
</dbReference>
<proteinExistence type="predicted"/>
<reference evidence="1 2" key="1">
    <citation type="submission" date="2019-09" db="EMBL/GenBank/DDBJ databases">
        <authorList>
            <person name="Chandra G."/>
            <person name="Truman W A."/>
        </authorList>
    </citation>
    <scope>NUCLEOTIDE SEQUENCE [LARGE SCALE GENOMIC DNA]</scope>
    <source>
        <strain evidence="1">PS691</strain>
    </source>
</reference>
<accession>A0A5E7CSM9</accession>
<evidence type="ECO:0000313" key="1">
    <source>
        <dbReference type="EMBL" id="VVO08007.1"/>
    </source>
</evidence>
<gene>
    <name evidence="1" type="ORF">PS691_03171</name>
</gene>
<dbReference type="Proteomes" id="UP000337909">
    <property type="component" value="Unassembled WGS sequence"/>
</dbReference>
<sequence>MEPVLMKMSEWCLHWLEAEGPAATVLAVASKAGILSQVPLGR</sequence>
<organism evidence="1 2">
    <name type="scientific">Pseudomonas fluorescens</name>
    <dbReference type="NCBI Taxonomy" id="294"/>
    <lineage>
        <taxon>Bacteria</taxon>
        <taxon>Pseudomonadati</taxon>
        <taxon>Pseudomonadota</taxon>
        <taxon>Gammaproteobacteria</taxon>
        <taxon>Pseudomonadales</taxon>
        <taxon>Pseudomonadaceae</taxon>
        <taxon>Pseudomonas</taxon>
    </lineage>
</organism>
<name>A0A5E7CSM9_PSEFL</name>
<dbReference type="AlphaFoldDB" id="A0A5E7CSM9"/>